<evidence type="ECO:0000256" key="1">
    <source>
        <dbReference type="SAM" id="SignalP"/>
    </source>
</evidence>
<name>A0AB34G714_ESCRO</name>
<protein>
    <submittedName>
        <fullName evidence="2">Uncharacterized protein</fullName>
    </submittedName>
</protein>
<comment type="caution">
    <text evidence="2">The sequence shown here is derived from an EMBL/GenBank/DDBJ whole genome shotgun (WGS) entry which is preliminary data.</text>
</comment>
<keyword evidence="1" id="KW-0732">Signal</keyword>
<proteinExistence type="predicted"/>
<keyword evidence="3" id="KW-1185">Reference proteome</keyword>
<reference evidence="2 3" key="1">
    <citation type="submission" date="2022-11" db="EMBL/GenBank/DDBJ databases">
        <title>Whole genome sequence of Eschrichtius robustus ER-17-0199.</title>
        <authorList>
            <person name="Bruniche-Olsen A."/>
            <person name="Black A.N."/>
            <person name="Fields C.J."/>
            <person name="Walden K."/>
            <person name="Dewoody J.A."/>
        </authorList>
    </citation>
    <scope>NUCLEOTIDE SEQUENCE [LARGE SCALE GENOMIC DNA]</scope>
    <source>
        <strain evidence="2">ER-17-0199</strain>
        <tissue evidence="2">Blubber</tissue>
    </source>
</reference>
<evidence type="ECO:0000313" key="2">
    <source>
        <dbReference type="EMBL" id="KAJ8775529.1"/>
    </source>
</evidence>
<accession>A0AB34G714</accession>
<feature type="chain" id="PRO_5044303680" evidence="1">
    <location>
        <begin position="18"/>
        <end position="117"/>
    </location>
</feature>
<gene>
    <name evidence="2" type="ORF">J1605_016279</name>
</gene>
<dbReference type="AlphaFoldDB" id="A0AB34G714"/>
<organism evidence="2 3">
    <name type="scientific">Eschrichtius robustus</name>
    <name type="common">California gray whale</name>
    <name type="synonym">Eschrichtius gibbosus</name>
    <dbReference type="NCBI Taxonomy" id="9764"/>
    <lineage>
        <taxon>Eukaryota</taxon>
        <taxon>Metazoa</taxon>
        <taxon>Chordata</taxon>
        <taxon>Craniata</taxon>
        <taxon>Vertebrata</taxon>
        <taxon>Euteleostomi</taxon>
        <taxon>Mammalia</taxon>
        <taxon>Eutheria</taxon>
        <taxon>Laurasiatheria</taxon>
        <taxon>Artiodactyla</taxon>
        <taxon>Whippomorpha</taxon>
        <taxon>Cetacea</taxon>
        <taxon>Mysticeti</taxon>
        <taxon>Eschrichtiidae</taxon>
        <taxon>Eschrichtius</taxon>
    </lineage>
</organism>
<dbReference type="EMBL" id="JAIQCJ010002637">
    <property type="protein sequence ID" value="KAJ8775529.1"/>
    <property type="molecule type" value="Genomic_DNA"/>
</dbReference>
<feature type="signal peptide" evidence="1">
    <location>
        <begin position="1"/>
        <end position="17"/>
    </location>
</feature>
<sequence length="117" mass="12875">MALRLLAASWVLHTLRGRSHQAVGTRGAGRRAGAPRRVWASCPQPASPRLCSGHDHSVKLCYDNEADFFPCCEDLCTLQDLVPLPTLRASLWEGLLDFNADHLRGVDWAPLLSTLCP</sequence>
<evidence type="ECO:0000313" key="3">
    <source>
        <dbReference type="Proteomes" id="UP001159641"/>
    </source>
</evidence>
<dbReference type="Proteomes" id="UP001159641">
    <property type="component" value="Unassembled WGS sequence"/>
</dbReference>